<dbReference type="Gene3D" id="2.10.25.10">
    <property type="entry name" value="Laminin"/>
    <property type="match status" value="3"/>
</dbReference>
<dbReference type="Proteomes" id="UP000677054">
    <property type="component" value="Unassembled WGS sequence"/>
</dbReference>
<evidence type="ECO:0000256" key="9">
    <source>
        <dbReference type="ARBA" id="ARBA00023180"/>
    </source>
</evidence>
<dbReference type="FunFam" id="2.10.25.10:FF:000018">
    <property type="entry name" value="Delta-like 1"/>
    <property type="match status" value="1"/>
</dbReference>
<feature type="region of interest" description="Disordered" evidence="11">
    <location>
        <begin position="226"/>
        <end position="263"/>
    </location>
</feature>
<organism evidence="13">
    <name type="scientific">Darwinula stevensoni</name>
    <dbReference type="NCBI Taxonomy" id="69355"/>
    <lineage>
        <taxon>Eukaryota</taxon>
        <taxon>Metazoa</taxon>
        <taxon>Ecdysozoa</taxon>
        <taxon>Arthropoda</taxon>
        <taxon>Crustacea</taxon>
        <taxon>Oligostraca</taxon>
        <taxon>Ostracoda</taxon>
        <taxon>Podocopa</taxon>
        <taxon>Podocopida</taxon>
        <taxon>Darwinulocopina</taxon>
        <taxon>Darwinuloidea</taxon>
        <taxon>Darwinulidae</taxon>
        <taxon>Darwinula</taxon>
    </lineage>
</organism>
<dbReference type="SMART" id="SM00181">
    <property type="entry name" value="EGF"/>
    <property type="match status" value="3"/>
</dbReference>
<evidence type="ECO:0000256" key="3">
    <source>
        <dbReference type="ARBA" id="ARBA00022536"/>
    </source>
</evidence>
<keyword evidence="2" id="KW-0217">Developmental protein</keyword>
<dbReference type="OrthoDB" id="6342731at2759"/>
<protein>
    <recommendedName>
        <fullName evidence="12">EGF-like domain-containing protein</fullName>
    </recommendedName>
</protein>
<keyword evidence="7" id="KW-0472">Membrane</keyword>
<dbReference type="CDD" id="cd00054">
    <property type="entry name" value="EGF_CA"/>
    <property type="match status" value="1"/>
</dbReference>
<dbReference type="EMBL" id="LR900028">
    <property type="protein sequence ID" value="CAD7243846.1"/>
    <property type="molecule type" value="Genomic_DNA"/>
</dbReference>
<keyword evidence="8 10" id="KW-1015">Disulfide bond</keyword>
<dbReference type="PANTHER" id="PTHR24035">
    <property type="entry name" value="MULTIPLE EPIDERMAL GROWTH FACTOR-LIKE DOMAINS PROTEIN"/>
    <property type="match status" value="1"/>
</dbReference>
<dbReference type="GO" id="GO:0032502">
    <property type="term" value="P:developmental process"/>
    <property type="evidence" value="ECO:0007669"/>
    <property type="project" value="UniProtKB-ARBA"/>
</dbReference>
<evidence type="ECO:0000313" key="14">
    <source>
        <dbReference type="Proteomes" id="UP000677054"/>
    </source>
</evidence>
<dbReference type="GO" id="GO:0007219">
    <property type="term" value="P:Notch signaling pathway"/>
    <property type="evidence" value="ECO:0007669"/>
    <property type="project" value="InterPro"/>
</dbReference>
<dbReference type="PROSITE" id="PS01186">
    <property type="entry name" value="EGF_2"/>
    <property type="match status" value="1"/>
</dbReference>
<feature type="domain" description="EGF-like" evidence="12">
    <location>
        <begin position="394"/>
        <end position="427"/>
    </location>
</feature>
<evidence type="ECO:0000256" key="4">
    <source>
        <dbReference type="ARBA" id="ARBA00022692"/>
    </source>
</evidence>
<keyword evidence="6" id="KW-1133">Transmembrane helix</keyword>
<evidence type="ECO:0000256" key="6">
    <source>
        <dbReference type="ARBA" id="ARBA00022989"/>
    </source>
</evidence>
<dbReference type="SUPFAM" id="SSF57196">
    <property type="entry name" value="EGF/Laminin"/>
    <property type="match status" value="1"/>
</dbReference>
<dbReference type="InterPro" id="IPR000742">
    <property type="entry name" value="EGF"/>
</dbReference>
<proteinExistence type="predicted"/>
<comment type="subcellular location">
    <subcellularLocation>
        <location evidence="1">Membrane</location>
        <topology evidence="1">Single-pass type I membrane protein</topology>
    </subcellularLocation>
</comment>
<dbReference type="AlphaFoldDB" id="A0A7R8X6P8"/>
<dbReference type="InterPro" id="IPR001881">
    <property type="entry name" value="EGF-like_Ca-bd_dom"/>
</dbReference>
<dbReference type="Pfam" id="PF07657">
    <property type="entry name" value="MNNL"/>
    <property type="match status" value="1"/>
</dbReference>
<evidence type="ECO:0000256" key="10">
    <source>
        <dbReference type="PROSITE-ProRule" id="PRU00076"/>
    </source>
</evidence>
<dbReference type="Pfam" id="PF00008">
    <property type="entry name" value="EGF"/>
    <property type="match status" value="1"/>
</dbReference>
<feature type="compositionally biased region" description="Basic and acidic residues" evidence="11">
    <location>
        <begin position="242"/>
        <end position="259"/>
    </location>
</feature>
<evidence type="ECO:0000256" key="11">
    <source>
        <dbReference type="SAM" id="MobiDB-lite"/>
    </source>
</evidence>
<feature type="disulfide bond" evidence="10">
    <location>
        <begin position="417"/>
        <end position="426"/>
    </location>
</feature>
<comment type="caution">
    <text evidence="10">Lacks conserved residue(s) required for the propagation of feature annotation.</text>
</comment>
<dbReference type="PROSITE" id="PS50026">
    <property type="entry name" value="EGF_3"/>
    <property type="match status" value="2"/>
</dbReference>
<dbReference type="InterPro" id="IPR011651">
    <property type="entry name" value="Notch_ligand_N"/>
</dbReference>
<evidence type="ECO:0000256" key="7">
    <source>
        <dbReference type="ARBA" id="ARBA00023136"/>
    </source>
</evidence>
<evidence type="ECO:0000256" key="5">
    <source>
        <dbReference type="ARBA" id="ARBA00022737"/>
    </source>
</evidence>
<dbReference type="Gene3D" id="2.60.40.3510">
    <property type="match status" value="1"/>
</dbReference>
<dbReference type="PANTHER" id="PTHR24035:SF109">
    <property type="entry name" value="PROTEIN DRAPER"/>
    <property type="match status" value="1"/>
</dbReference>
<feature type="compositionally biased region" description="Low complexity" evidence="11">
    <location>
        <begin position="226"/>
        <end position="235"/>
    </location>
</feature>
<dbReference type="SMART" id="SM00179">
    <property type="entry name" value="EGF_CA"/>
    <property type="match status" value="1"/>
</dbReference>
<evidence type="ECO:0000313" key="13">
    <source>
        <dbReference type="EMBL" id="CAD7243846.1"/>
    </source>
</evidence>
<evidence type="ECO:0000259" key="12">
    <source>
        <dbReference type="PROSITE" id="PS50026"/>
    </source>
</evidence>
<accession>A0A7R8X6P8</accession>
<dbReference type="InterPro" id="IPR052108">
    <property type="entry name" value="MEGF/SIB"/>
</dbReference>
<reference evidence="13" key="1">
    <citation type="submission" date="2020-11" db="EMBL/GenBank/DDBJ databases">
        <authorList>
            <person name="Tran Van P."/>
        </authorList>
    </citation>
    <scope>NUCLEOTIDE SEQUENCE</scope>
</reference>
<keyword evidence="3 10" id="KW-0245">EGF-like domain</keyword>
<dbReference type="GO" id="GO:0005509">
    <property type="term" value="F:calcium ion binding"/>
    <property type="evidence" value="ECO:0007669"/>
    <property type="project" value="InterPro"/>
</dbReference>
<evidence type="ECO:0000256" key="8">
    <source>
        <dbReference type="ARBA" id="ARBA00023157"/>
    </source>
</evidence>
<sequence length="679" mass="75827">MVDGAGVLEVRVTTFINAEAKDADGQCCQPYRQSTGVCRGVCRTFFRACATVPGRDFTQAYTSTDKERHAVDPNAPCSIGVIVTDVVANNSLESHDEGILDIKFPFDFPWTKRVAVIIESWHDVTGDLFSYKGVAKVHDKLAKLIARVTVVDDIEPGQDWTLHWYKNENVHMDYALRVSCKKNFAGADCTEHHYDEYHHHMSHEEQKHGHVDPYSGKCICPGPAKTTTTTTTTTTAAPYTHSSEDHHKHSYHDPDENKPHYSHHKHKREVQGILGEAERPGRTEQEKYVLEKSREILYAKIQRDTKDVLGKNETCAAISPELMIDLTKMVAEDVVWAMPDAVQEMCNITEDSPWASFFSSQDESGCQEKRGTHFKCSGKGERICQIGWTGDMCDVPICKNGCDPLHGYCQLPGECTCKMGWTGDLCRECMTLPGCVHGICEEPWQCRCKPGWDGLFCSQPVKLDFSDVGWVGTERRVRTAESFQAVNTDFVPDLWNADVNPDGPGCFAIFLYVVEDVIQTMATARRKEFAGVRLVGLANSAMNAFLIPGARWELVPNHGNALASQDGVVSSVMNVSQGVPYSSVYCKVQTTCKRYRECQTLLNLTELNYCETHPGTCLNGGTCESLTKEEGDFKCLCPEDYKGLQCQEKTISSTNSTGRNEETVFVANESENFVKRRFG</sequence>
<gene>
    <name evidence="13" type="ORF">DSTB1V02_LOCUS3757</name>
</gene>
<evidence type="ECO:0000256" key="2">
    <source>
        <dbReference type="ARBA" id="ARBA00022473"/>
    </source>
</evidence>
<name>A0A7R8X6P8_9CRUS</name>
<dbReference type="GO" id="GO:0016020">
    <property type="term" value="C:membrane"/>
    <property type="evidence" value="ECO:0007669"/>
    <property type="project" value="UniProtKB-SubCell"/>
</dbReference>
<keyword evidence="9" id="KW-0325">Glycoprotein</keyword>
<keyword evidence="14" id="KW-1185">Reference proteome</keyword>
<keyword evidence="5" id="KW-0677">Repeat</keyword>
<feature type="domain" description="EGF-like" evidence="12">
    <location>
        <begin position="606"/>
        <end position="647"/>
    </location>
</feature>
<dbReference type="PROSITE" id="PS00022">
    <property type="entry name" value="EGF_1"/>
    <property type="match status" value="3"/>
</dbReference>
<feature type="disulfide bond" evidence="10">
    <location>
        <begin position="637"/>
        <end position="646"/>
    </location>
</feature>
<dbReference type="Pfam" id="PF21700">
    <property type="entry name" value="EGF_DL_JAG"/>
    <property type="match status" value="1"/>
</dbReference>
<evidence type="ECO:0000256" key="1">
    <source>
        <dbReference type="ARBA" id="ARBA00004479"/>
    </source>
</evidence>
<keyword evidence="4" id="KW-0812">Transmembrane</keyword>
<dbReference type="EMBL" id="CAJPEV010000511">
    <property type="protein sequence ID" value="CAG0885993.1"/>
    <property type="molecule type" value="Genomic_DNA"/>
</dbReference>
<dbReference type="InterPro" id="IPR001774">
    <property type="entry name" value="DSL"/>
</dbReference>
<dbReference type="Pfam" id="PF01414">
    <property type="entry name" value="DSL"/>
    <property type="match status" value="1"/>
</dbReference>